<proteinExistence type="predicted"/>
<reference evidence="3 4" key="1">
    <citation type="submission" date="2021-06" db="EMBL/GenBank/DDBJ databases">
        <title>Caerostris extrusa draft genome.</title>
        <authorList>
            <person name="Kono N."/>
            <person name="Arakawa K."/>
        </authorList>
    </citation>
    <scope>NUCLEOTIDE SEQUENCE [LARGE SCALE GENOMIC DNA]</scope>
</reference>
<dbReference type="EMBL" id="BPLR01021204">
    <property type="protein sequence ID" value="GIX87124.1"/>
    <property type="molecule type" value="Genomic_DNA"/>
</dbReference>
<sequence length="539" mass="60369">MLRLWLQKSGSKATGNELEKGLRKINREDIIKNCMFNVELVTDDVEKAVAKVHLDQSGFDVFKEELGSSREASMRRGASLDISYDEQDIMKEAESAAETSSETGSLFERDQISQALTDDKELTCQKDEPSKCIPESDVSALFPKCKRPSNPQNEDISPDNCITHNSNLQTSDSNSNEINPLSSFDISESNIKVMNNEVEKDHLSDFQNGIKLHEFWPPDKILVNQPNDIKPTSPTEFNDSMNNEKNNAKNTNDLIETNENNFNIHSVIISENDNKTPFTDTILHKVECDKSIDVHDLGYCSMDKDANTSLSCSSDNPQNINVPLIADNFQQAKSEPQIVTSSDLKQNAVIEDLLLKEQTPDIILLKNENYETNQQTNISADDQIKNECLEKELSDQTSQNFIDSNVTICTPESTKVTTVISSGMDVICTPADAKIRRASKTPPPSPVDESGREDDNVDKVKEILLTQSALQDKLKEEKVPAETEQKLLETSGHQEIPARLTESETWPSLELDTSQVSIPVFLKMRSLSPLLLRFQMQLP</sequence>
<gene>
    <name evidence="3" type="primary">X975_02401</name>
    <name evidence="3" type="ORF">CEXT_286311</name>
</gene>
<dbReference type="InterPro" id="IPR011029">
    <property type="entry name" value="DEATH-like_dom_sf"/>
</dbReference>
<feature type="region of interest" description="Disordered" evidence="1">
    <location>
        <begin position="434"/>
        <end position="455"/>
    </location>
</feature>
<accession>A0AAV4NRV0</accession>
<protein>
    <submittedName>
        <fullName evidence="3">Ankyrin-3</fullName>
    </submittedName>
</protein>
<evidence type="ECO:0000256" key="1">
    <source>
        <dbReference type="SAM" id="MobiDB-lite"/>
    </source>
</evidence>
<feature type="region of interest" description="Disordered" evidence="1">
    <location>
        <begin position="147"/>
        <end position="177"/>
    </location>
</feature>
<name>A0AAV4NRV0_CAEEX</name>
<organism evidence="3 4">
    <name type="scientific">Caerostris extrusa</name>
    <name type="common">Bark spider</name>
    <name type="synonym">Caerostris bankana</name>
    <dbReference type="NCBI Taxonomy" id="172846"/>
    <lineage>
        <taxon>Eukaryota</taxon>
        <taxon>Metazoa</taxon>
        <taxon>Ecdysozoa</taxon>
        <taxon>Arthropoda</taxon>
        <taxon>Chelicerata</taxon>
        <taxon>Arachnida</taxon>
        <taxon>Araneae</taxon>
        <taxon>Araneomorphae</taxon>
        <taxon>Entelegynae</taxon>
        <taxon>Araneoidea</taxon>
        <taxon>Araneidae</taxon>
        <taxon>Caerostris</taxon>
    </lineage>
</organism>
<evidence type="ECO:0000259" key="2">
    <source>
        <dbReference type="PROSITE" id="PS50017"/>
    </source>
</evidence>
<dbReference type="GO" id="GO:0007165">
    <property type="term" value="P:signal transduction"/>
    <property type="evidence" value="ECO:0007669"/>
    <property type="project" value="InterPro"/>
</dbReference>
<evidence type="ECO:0000313" key="3">
    <source>
        <dbReference type="EMBL" id="GIX87124.1"/>
    </source>
</evidence>
<evidence type="ECO:0000313" key="4">
    <source>
        <dbReference type="Proteomes" id="UP001054945"/>
    </source>
</evidence>
<dbReference type="Gene3D" id="1.10.533.10">
    <property type="entry name" value="Death Domain, Fas"/>
    <property type="match status" value="1"/>
</dbReference>
<keyword evidence="4" id="KW-1185">Reference proteome</keyword>
<dbReference type="PROSITE" id="PS50017">
    <property type="entry name" value="DEATH_DOMAIN"/>
    <property type="match status" value="1"/>
</dbReference>
<feature type="domain" description="Death" evidence="2">
    <location>
        <begin position="1"/>
        <end position="32"/>
    </location>
</feature>
<dbReference type="SUPFAM" id="SSF47986">
    <property type="entry name" value="DEATH domain"/>
    <property type="match status" value="1"/>
</dbReference>
<dbReference type="Proteomes" id="UP001054945">
    <property type="component" value="Unassembled WGS sequence"/>
</dbReference>
<dbReference type="AlphaFoldDB" id="A0AAV4NRV0"/>
<dbReference type="InterPro" id="IPR000488">
    <property type="entry name" value="Death_dom"/>
</dbReference>
<comment type="caution">
    <text evidence="3">The sequence shown here is derived from an EMBL/GenBank/DDBJ whole genome shotgun (WGS) entry which is preliminary data.</text>
</comment>
<feature type="compositionally biased region" description="Polar residues" evidence="1">
    <location>
        <begin position="149"/>
        <end position="177"/>
    </location>
</feature>